<keyword evidence="1" id="KW-0812">Transmembrane</keyword>
<organism evidence="2 3">
    <name type="scientific">Enterococcus lemanii</name>
    <dbReference type="NCBI Taxonomy" id="1159752"/>
    <lineage>
        <taxon>Bacteria</taxon>
        <taxon>Bacillati</taxon>
        <taxon>Bacillota</taxon>
        <taxon>Bacilli</taxon>
        <taxon>Lactobacillales</taxon>
        <taxon>Enterococcaceae</taxon>
        <taxon>Enterococcus</taxon>
    </lineage>
</organism>
<proteinExistence type="predicted"/>
<sequence length="201" mass="23723">MKFRKKHTIRNWMSVVFSIKVNYEIGSFILLIFSAFFMNLFLWNETIQLIRQLPIILQLKKLSSQNIYEVNYLPEVDSQGRIKEHSEEERNNLAFFLASFQTDLYSNKRAYLDAGDNDATNLTLVTKKVIDEYVVAREIDIAFLNDLIFLNPDNKQVNEFKTQSENNAIKVSLLSMKERYKVEYDYYVNNFLFGLTVSLLR</sequence>
<gene>
    <name evidence="2" type="ORF">ACFO5I_13110</name>
</gene>
<dbReference type="EMBL" id="JBHSGS010000066">
    <property type="protein sequence ID" value="MFC4720663.1"/>
    <property type="molecule type" value="Genomic_DNA"/>
</dbReference>
<feature type="transmembrane region" description="Helical" evidence="1">
    <location>
        <begin position="21"/>
        <end position="43"/>
    </location>
</feature>
<evidence type="ECO:0000313" key="2">
    <source>
        <dbReference type="EMBL" id="MFC4720663.1"/>
    </source>
</evidence>
<keyword evidence="1" id="KW-0472">Membrane</keyword>
<protein>
    <submittedName>
        <fullName evidence="2">Uncharacterized protein</fullName>
    </submittedName>
</protein>
<accession>A0ABV9N221</accession>
<reference evidence="3" key="1">
    <citation type="journal article" date="2019" name="Int. J. Syst. Evol. Microbiol.">
        <title>The Global Catalogue of Microorganisms (GCM) 10K type strain sequencing project: providing services to taxonomists for standard genome sequencing and annotation.</title>
        <authorList>
            <consortium name="The Broad Institute Genomics Platform"/>
            <consortium name="The Broad Institute Genome Sequencing Center for Infectious Disease"/>
            <person name="Wu L."/>
            <person name="Ma J."/>
        </authorList>
    </citation>
    <scope>NUCLEOTIDE SEQUENCE [LARGE SCALE GENOMIC DNA]</scope>
    <source>
        <strain evidence="3">CGMCC 1.19032</strain>
    </source>
</reference>
<keyword evidence="3" id="KW-1185">Reference proteome</keyword>
<keyword evidence="1" id="KW-1133">Transmembrane helix</keyword>
<dbReference type="RefSeq" id="WP_379962541.1">
    <property type="nucleotide sequence ID" value="NZ_JBHSGS010000066.1"/>
</dbReference>
<name>A0ABV9N221_9ENTE</name>
<dbReference type="Proteomes" id="UP001595969">
    <property type="component" value="Unassembled WGS sequence"/>
</dbReference>
<comment type="caution">
    <text evidence="2">The sequence shown here is derived from an EMBL/GenBank/DDBJ whole genome shotgun (WGS) entry which is preliminary data.</text>
</comment>
<evidence type="ECO:0000313" key="3">
    <source>
        <dbReference type="Proteomes" id="UP001595969"/>
    </source>
</evidence>
<evidence type="ECO:0000256" key="1">
    <source>
        <dbReference type="SAM" id="Phobius"/>
    </source>
</evidence>